<accession>A0A8J5IKH9</accession>
<dbReference type="AlphaFoldDB" id="A0A8J5IKH9"/>
<proteinExistence type="predicted"/>
<dbReference type="Proteomes" id="UP000709295">
    <property type="component" value="Unassembled WGS sequence"/>
</dbReference>
<evidence type="ECO:0000313" key="2">
    <source>
        <dbReference type="Proteomes" id="UP000709295"/>
    </source>
</evidence>
<organism evidence="1 2">
    <name type="scientific">Phytophthora aleatoria</name>
    <dbReference type="NCBI Taxonomy" id="2496075"/>
    <lineage>
        <taxon>Eukaryota</taxon>
        <taxon>Sar</taxon>
        <taxon>Stramenopiles</taxon>
        <taxon>Oomycota</taxon>
        <taxon>Peronosporomycetes</taxon>
        <taxon>Peronosporales</taxon>
        <taxon>Peronosporaceae</taxon>
        <taxon>Phytophthora</taxon>
    </lineage>
</organism>
<name>A0A8J5IKH9_9STRA</name>
<comment type="caution">
    <text evidence="1">The sequence shown here is derived from an EMBL/GenBank/DDBJ whole genome shotgun (WGS) entry which is preliminary data.</text>
</comment>
<reference evidence="1" key="1">
    <citation type="submission" date="2021-01" db="EMBL/GenBank/DDBJ databases">
        <title>Phytophthora aleatoria, a newly-described species from Pinus radiata is distinct from Phytophthora cactorum isolates based on comparative genomics.</title>
        <authorList>
            <person name="Mcdougal R."/>
            <person name="Panda P."/>
            <person name="Williams N."/>
            <person name="Studholme D.J."/>
        </authorList>
    </citation>
    <scope>NUCLEOTIDE SEQUENCE</scope>
    <source>
        <strain evidence="1">NZFS 4037</strain>
    </source>
</reference>
<gene>
    <name evidence="1" type="ORF">JG688_00014221</name>
</gene>
<sequence length="78" mass="8735">MRGKTKIPLPGQKFTSPLRSAGADIVKGLASKDETQSSLPLQELKRSSTPLLLLVSSLTRRSHFHLIHRTRAFLKKRT</sequence>
<protein>
    <submittedName>
        <fullName evidence="1">Uncharacterized protein</fullName>
    </submittedName>
</protein>
<dbReference type="EMBL" id="JAENGY010001319">
    <property type="protein sequence ID" value="KAG6950313.1"/>
    <property type="molecule type" value="Genomic_DNA"/>
</dbReference>
<evidence type="ECO:0000313" key="1">
    <source>
        <dbReference type="EMBL" id="KAG6950313.1"/>
    </source>
</evidence>
<keyword evidence="2" id="KW-1185">Reference proteome</keyword>